<dbReference type="PANTHER" id="PTHR36504:SF1">
    <property type="entry name" value="LIPOPOLYSACCHARIDE EXPORT SYSTEM PROTEIN LPTA"/>
    <property type="match status" value="1"/>
</dbReference>
<dbReference type="Gene3D" id="2.60.450.10">
    <property type="entry name" value="Lipopolysaccharide (LPS) transport protein A like domain"/>
    <property type="match status" value="1"/>
</dbReference>
<dbReference type="EMBL" id="CM001376">
    <property type="protein sequence ID" value="EHM12551.1"/>
    <property type="molecule type" value="Genomic_DNA"/>
</dbReference>
<dbReference type="InterPro" id="IPR005653">
    <property type="entry name" value="OstA-like_N"/>
</dbReference>
<dbReference type="STRING" id="885272.JonanDRAFT_0120"/>
<name>H0UM09_9BACT</name>
<dbReference type="GO" id="GO:0015920">
    <property type="term" value="P:lipopolysaccharide transport"/>
    <property type="evidence" value="ECO:0007669"/>
    <property type="project" value="TreeGrafter"/>
</dbReference>
<feature type="compositionally biased region" description="Low complexity" evidence="2">
    <location>
        <begin position="246"/>
        <end position="261"/>
    </location>
</feature>
<dbReference type="eggNOG" id="COG1452">
    <property type="taxonomic scope" value="Bacteria"/>
</dbReference>
<dbReference type="GO" id="GO:0009279">
    <property type="term" value="C:cell outer membrane"/>
    <property type="evidence" value="ECO:0007669"/>
    <property type="project" value="TreeGrafter"/>
</dbReference>
<feature type="domain" description="Organic solvent tolerance-like N-terminal" evidence="4">
    <location>
        <begin position="104"/>
        <end position="226"/>
    </location>
</feature>
<dbReference type="GO" id="GO:0017089">
    <property type="term" value="F:glycolipid transfer activity"/>
    <property type="evidence" value="ECO:0007669"/>
    <property type="project" value="TreeGrafter"/>
</dbReference>
<evidence type="ECO:0000313" key="6">
    <source>
        <dbReference type="Proteomes" id="UP000003806"/>
    </source>
</evidence>
<dbReference type="Pfam" id="PF03968">
    <property type="entry name" value="LptD_N"/>
    <property type="match status" value="1"/>
</dbReference>
<dbReference type="AlphaFoldDB" id="H0UM09"/>
<dbReference type="PANTHER" id="PTHR36504">
    <property type="entry name" value="LIPOPOLYSACCHARIDE EXPORT SYSTEM PROTEIN LPTA"/>
    <property type="match status" value="1"/>
</dbReference>
<protein>
    <submittedName>
        <fullName evidence="5">Organic solvent tolerance protein OstA</fullName>
    </submittedName>
</protein>
<dbReference type="InterPro" id="IPR052037">
    <property type="entry name" value="LPS_export_LptA"/>
</dbReference>
<gene>
    <name evidence="5" type="ORF">JonanDRAFT_0120</name>
</gene>
<sequence length="269" mass="29241">MRKSVLAALAVLLFCATPARCSQMTLTAEKLDYDMDSGHGTAAGKVTLVREGLTVTSDRAEAWSKEKKVHLWSNVKGSGVQDGTPFTFSAEDATADFSVPGNGYHMKGNVLLQRGQQYLDAAEADVREGKFWAKQVARLADEKQKTELKCDAVNGQYDDGGVLSAEAKGNAYLRHKDEKDVLTEIWGDVMTYDRTKDIVTVTGNARAVQQDRTLKANRLLYSISSGKLTAVGGTQIVVDVPEQTQKKPAQPAQPAKPAKPAQGKKKVKR</sequence>
<feature type="chain" id="PRO_5003541467" evidence="3">
    <location>
        <begin position="22"/>
        <end position="269"/>
    </location>
</feature>
<accession>H0UM09</accession>
<dbReference type="GO" id="GO:0030288">
    <property type="term" value="C:outer membrane-bounded periplasmic space"/>
    <property type="evidence" value="ECO:0007669"/>
    <property type="project" value="TreeGrafter"/>
</dbReference>
<reference evidence="5 6" key="1">
    <citation type="submission" date="2011-11" db="EMBL/GenBank/DDBJ databases">
        <title>The Noncontiguous Finished genome of Jonquetella anthropi DSM 22815.</title>
        <authorList>
            <consortium name="US DOE Joint Genome Institute (JGI-PGF)"/>
            <person name="Lucas S."/>
            <person name="Copeland A."/>
            <person name="Lapidus A."/>
            <person name="Glavina del Rio T."/>
            <person name="Dalin E."/>
            <person name="Tice H."/>
            <person name="Bruce D."/>
            <person name="Goodwin L."/>
            <person name="Pitluck S."/>
            <person name="Peters L."/>
            <person name="Mikhailova N."/>
            <person name="Held B."/>
            <person name="Kyrpides N."/>
            <person name="Mavromatis K."/>
            <person name="Ivanova N."/>
            <person name="Markowitz V."/>
            <person name="Cheng J.-F."/>
            <person name="Hugenholtz P."/>
            <person name="Woyke T."/>
            <person name="Wu D."/>
            <person name="Gronow S."/>
            <person name="Wellnitz S."/>
            <person name="Brambilla E."/>
            <person name="Klenk H.-P."/>
            <person name="Eisen J.A."/>
        </authorList>
    </citation>
    <scope>NUCLEOTIDE SEQUENCE [LARGE SCALE GENOMIC DNA]</scope>
    <source>
        <strain evidence="5 6">DSM 22815</strain>
    </source>
</reference>
<feature type="region of interest" description="Disordered" evidence="2">
    <location>
        <begin position="241"/>
        <end position="269"/>
    </location>
</feature>
<organism evidence="5 6">
    <name type="scientific">Jonquetella anthropi DSM 22815</name>
    <dbReference type="NCBI Taxonomy" id="885272"/>
    <lineage>
        <taxon>Bacteria</taxon>
        <taxon>Thermotogati</taxon>
        <taxon>Synergistota</taxon>
        <taxon>Synergistia</taxon>
        <taxon>Synergistales</taxon>
        <taxon>Dethiosulfovibrionaceae</taxon>
        <taxon>Jonquetella</taxon>
    </lineage>
</organism>
<feature type="signal peptide" evidence="3">
    <location>
        <begin position="1"/>
        <end position="21"/>
    </location>
</feature>
<evidence type="ECO:0000256" key="3">
    <source>
        <dbReference type="SAM" id="SignalP"/>
    </source>
</evidence>
<keyword evidence="6" id="KW-1185">Reference proteome</keyword>
<evidence type="ECO:0000259" key="4">
    <source>
        <dbReference type="Pfam" id="PF03968"/>
    </source>
</evidence>
<evidence type="ECO:0000256" key="2">
    <source>
        <dbReference type="SAM" id="MobiDB-lite"/>
    </source>
</evidence>
<proteinExistence type="predicted"/>
<evidence type="ECO:0000313" key="5">
    <source>
        <dbReference type="EMBL" id="EHM12551.1"/>
    </source>
</evidence>
<dbReference type="RefSeq" id="WP_008522352.1">
    <property type="nucleotide sequence ID" value="NZ_CM001376.1"/>
</dbReference>
<keyword evidence="1 3" id="KW-0732">Signal</keyword>
<dbReference type="Proteomes" id="UP000003806">
    <property type="component" value="Chromosome"/>
</dbReference>
<evidence type="ECO:0000256" key="1">
    <source>
        <dbReference type="ARBA" id="ARBA00022729"/>
    </source>
</evidence>
<dbReference type="HOGENOM" id="CLU_1033573_0_0_0"/>